<dbReference type="InterPro" id="IPR025714">
    <property type="entry name" value="Methyltranfer_dom"/>
</dbReference>
<dbReference type="EMBL" id="JACHGJ010000005">
    <property type="protein sequence ID" value="MBB6481174.1"/>
    <property type="molecule type" value="Genomic_DNA"/>
</dbReference>
<dbReference type="SUPFAM" id="SSF53335">
    <property type="entry name" value="S-adenosyl-L-methionine-dependent methyltransferases"/>
    <property type="match status" value="1"/>
</dbReference>
<keyword evidence="5" id="KW-1185">Reference proteome</keyword>
<proteinExistence type="predicted"/>
<evidence type="ECO:0000259" key="3">
    <source>
        <dbReference type="Pfam" id="PF13847"/>
    </source>
</evidence>
<dbReference type="Proteomes" id="UP000587760">
    <property type="component" value="Unassembled WGS sequence"/>
</dbReference>
<name>A0A841R7E1_9SPIO</name>
<evidence type="ECO:0000313" key="5">
    <source>
        <dbReference type="Proteomes" id="UP000587760"/>
    </source>
</evidence>
<accession>A0A841R7E1</accession>
<organism evidence="4 5">
    <name type="scientific">Spirochaeta isovalerica</name>
    <dbReference type="NCBI Taxonomy" id="150"/>
    <lineage>
        <taxon>Bacteria</taxon>
        <taxon>Pseudomonadati</taxon>
        <taxon>Spirochaetota</taxon>
        <taxon>Spirochaetia</taxon>
        <taxon>Spirochaetales</taxon>
        <taxon>Spirochaetaceae</taxon>
        <taxon>Spirochaeta</taxon>
    </lineage>
</organism>
<dbReference type="GO" id="GO:0032259">
    <property type="term" value="P:methylation"/>
    <property type="evidence" value="ECO:0007669"/>
    <property type="project" value="UniProtKB-KW"/>
</dbReference>
<dbReference type="Gene3D" id="3.40.50.150">
    <property type="entry name" value="Vaccinia Virus protein VP39"/>
    <property type="match status" value="1"/>
</dbReference>
<dbReference type="CDD" id="cd02440">
    <property type="entry name" value="AdoMet_MTases"/>
    <property type="match status" value="1"/>
</dbReference>
<dbReference type="AlphaFoldDB" id="A0A841R7E1"/>
<reference evidence="4 5" key="1">
    <citation type="submission" date="2020-08" db="EMBL/GenBank/DDBJ databases">
        <title>Genomic Encyclopedia of Type Strains, Phase IV (KMG-IV): sequencing the most valuable type-strain genomes for metagenomic binning, comparative biology and taxonomic classification.</title>
        <authorList>
            <person name="Goeker M."/>
        </authorList>
    </citation>
    <scope>NUCLEOTIDE SEQUENCE [LARGE SCALE GENOMIC DNA]</scope>
    <source>
        <strain evidence="4 5">DSM 2461</strain>
    </source>
</reference>
<dbReference type="Pfam" id="PF13847">
    <property type="entry name" value="Methyltransf_31"/>
    <property type="match status" value="1"/>
</dbReference>
<evidence type="ECO:0000256" key="1">
    <source>
        <dbReference type="ARBA" id="ARBA00022603"/>
    </source>
</evidence>
<evidence type="ECO:0000256" key="2">
    <source>
        <dbReference type="ARBA" id="ARBA00022679"/>
    </source>
</evidence>
<keyword evidence="2 4" id="KW-0808">Transferase</keyword>
<dbReference type="RefSeq" id="WP_184747416.1">
    <property type="nucleotide sequence ID" value="NZ_JACHGJ010000005.1"/>
</dbReference>
<dbReference type="Gene3D" id="2.20.25.110">
    <property type="entry name" value="S-adenosyl-L-methionine-dependent methyltransferases"/>
    <property type="match status" value="1"/>
</dbReference>
<feature type="domain" description="Methyltransferase" evidence="3">
    <location>
        <begin position="35"/>
        <end position="144"/>
    </location>
</feature>
<gene>
    <name evidence="4" type="ORF">HNR50_002847</name>
</gene>
<keyword evidence="1 4" id="KW-0489">Methyltransferase</keyword>
<dbReference type="GO" id="GO:0008168">
    <property type="term" value="F:methyltransferase activity"/>
    <property type="evidence" value="ECO:0007669"/>
    <property type="project" value="UniProtKB-KW"/>
</dbReference>
<dbReference type="PANTHER" id="PTHR44942:SF4">
    <property type="entry name" value="METHYLTRANSFERASE TYPE 11 DOMAIN-CONTAINING PROTEIN"/>
    <property type="match status" value="1"/>
</dbReference>
<sequence length="244" mass="27488">MRLYEKLAAEYKDIFPSSREKVDFIENFLKEGELQRILDIGCASGEFACQLSSASRKITGIDLDPFMIEEAKAQSPPESDITIHFEQAEMLRFLSDSAPDRFDLVSCLGNTIVYLDGEPELNEFLCSAKKALKKQGSLIIQILNYSNPVIVPGFTFPRAETGNIEFKREYVSLEDPGELGFKTYVKDKSTGETGTDLHRHNLFSSSRIAQMAKDIGFVNTHIFGGYDGKECEKSDFFHLLVLEK</sequence>
<dbReference type="PANTHER" id="PTHR44942">
    <property type="entry name" value="METHYLTRANSF_11 DOMAIN-CONTAINING PROTEIN"/>
    <property type="match status" value="1"/>
</dbReference>
<protein>
    <submittedName>
        <fullName evidence="4">SAM-dependent methyltransferase</fullName>
    </submittedName>
</protein>
<evidence type="ECO:0000313" key="4">
    <source>
        <dbReference type="EMBL" id="MBB6481174.1"/>
    </source>
</evidence>
<comment type="caution">
    <text evidence="4">The sequence shown here is derived from an EMBL/GenBank/DDBJ whole genome shotgun (WGS) entry which is preliminary data.</text>
</comment>
<dbReference type="InterPro" id="IPR051052">
    <property type="entry name" value="Diverse_substrate_MTase"/>
</dbReference>
<dbReference type="InterPro" id="IPR029063">
    <property type="entry name" value="SAM-dependent_MTases_sf"/>
</dbReference>